<evidence type="ECO:0000313" key="5">
    <source>
        <dbReference type="Proteomes" id="UP000038830"/>
    </source>
</evidence>
<dbReference type="GO" id="GO:0005634">
    <property type="term" value="C:nucleus"/>
    <property type="evidence" value="ECO:0007669"/>
    <property type="project" value="InterPro"/>
</dbReference>
<evidence type="ECO:0000259" key="2">
    <source>
        <dbReference type="SMART" id="SM00581"/>
    </source>
</evidence>
<dbReference type="STRING" id="983966.A0A0H5C6G0"/>
<reference evidence="4 6" key="3">
    <citation type="journal article" date="2016" name="Proc. Natl. Acad. Sci. U.S.A.">
        <title>Comparative genomics of biotechnologically important yeasts.</title>
        <authorList>
            <person name="Riley R."/>
            <person name="Haridas S."/>
            <person name="Wolfe K.H."/>
            <person name="Lopes M.R."/>
            <person name="Hittinger C.T."/>
            <person name="Goeker M."/>
            <person name="Salamov A.A."/>
            <person name="Wisecaver J.H."/>
            <person name="Long T.M."/>
            <person name="Calvey C.H."/>
            <person name="Aerts A.L."/>
            <person name="Barry K.W."/>
            <person name="Choi C."/>
            <person name="Clum A."/>
            <person name="Coughlan A.Y."/>
            <person name="Deshpande S."/>
            <person name="Douglass A.P."/>
            <person name="Hanson S.J."/>
            <person name="Klenk H.-P."/>
            <person name="LaButti K.M."/>
            <person name="Lapidus A."/>
            <person name="Lindquist E.A."/>
            <person name="Lipzen A.M."/>
            <person name="Meier-Kolthoff J.P."/>
            <person name="Ohm R.A."/>
            <person name="Otillar R.P."/>
            <person name="Pangilinan J.L."/>
            <person name="Peng Y."/>
            <person name="Rokas A."/>
            <person name="Rosa C.A."/>
            <person name="Scheuner C."/>
            <person name="Sibirny A.A."/>
            <person name="Slot J.C."/>
            <person name="Stielow J.B."/>
            <person name="Sun H."/>
            <person name="Kurtzman C.P."/>
            <person name="Blackwell M."/>
            <person name="Grigoriev I.V."/>
            <person name="Jeffries T.W."/>
        </authorList>
    </citation>
    <scope>NUCLEOTIDE SEQUENCE [LARGE SCALE GENOMIC DNA]</scope>
    <source>
        <strain evidence="6">ATCC 18201 / CBS 1600 / BCRC 20928 / JCM 3617 / NBRC 0987 / NRRL Y-1542</strain>
        <strain evidence="4">NRRL Y-1542</strain>
    </source>
</reference>
<feature type="region of interest" description="Disordered" evidence="1">
    <location>
        <begin position="1"/>
        <end position="55"/>
    </location>
</feature>
<feature type="compositionally biased region" description="Polar residues" evidence="1">
    <location>
        <begin position="38"/>
        <end position="50"/>
    </location>
</feature>
<dbReference type="PANTHER" id="PTHR12785">
    <property type="entry name" value="SPLICING FACTOR 3B"/>
    <property type="match status" value="1"/>
</dbReference>
<dbReference type="SMART" id="SM00581">
    <property type="entry name" value="PSP"/>
    <property type="match status" value="1"/>
</dbReference>
<dbReference type="Pfam" id="PF04046">
    <property type="entry name" value="PSP"/>
    <property type="match status" value="1"/>
</dbReference>
<dbReference type="EMBL" id="KV453930">
    <property type="protein sequence ID" value="ODV73508.1"/>
    <property type="molecule type" value="Genomic_DNA"/>
</dbReference>
<feature type="compositionally biased region" description="Basic and acidic residues" evidence="1">
    <location>
        <begin position="19"/>
        <end position="37"/>
    </location>
</feature>
<gene>
    <name evidence="3" type="primary">CUS1</name>
    <name evidence="3" type="ORF">BN1211_4233</name>
    <name evidence="4" type="ORF">CYBJADRAFT_167545</name>
</gene>
<feature type="region of interest" description="Disordered" evidence="1">
    <location>
        <begin position="352"/>
        <end position="427"/>
    </location>
</feature>
<feature type="compositionally biased region" description="Acidic residues" evidence="1">
    <location>
        <begin position="400"/>
        <end position="413"/>
    </location>
</feature>
<organism evidence="3 5">
    <name type="scientific">Cyberlindnera jadinii (strain ATCC 18201 / CBS 1600 / BCRC 20928 / JCM 3617 / NBRC 0987 / NRRL Y-1542)</name>
    <name type="common">Torula yeast</name>
    <name type="synonym">Candida utilis</name>
    <dbReference type="NCBI Taxonomy" id="983966"/>
    <lineage>
        <taxon>Eukaryota</taxon>
        <taxon>Fungi</taxon>
        <taxon>Dikarya</taxon>
        <taxon>Ascomycota</taxon>
        <taxon>Saccharomycotina</taxon>
        <taxon>Saccharomycetes</taxon>
        <taxon>Phaffomycetales</taxon>
        <taxon>Phaffomycetaceae</taxon>
        <taxon>Cyberlindnera</taxon>
    </lineage>
</organism>
<dbReference type="Pfam" id="PF04037">
    <property type="entry name" value="DUF382"/>
    <property type="match status" value="1"/>
</dbReference>
<dbReference type="InterPro" id="IPR007180">
    <property type="entry name" value="DUF382"/>
</dbReference>
<feature type="region of interest" description="Disordered" evidence="1">
    <location>
        <begin position="73"/>
        <end position="128"/>
    </location>
</feature>
<feature type="domain" description="PSP proline-rich" evidence="2">
    <location>
        <begin position="274"/>
        <end position="327"/>
    </location>
</feature>
<evidence type="ECO:0000256" key="1">
    <source>
        <dbReference type="SAM" id="MobiDB-lite"/>
    </source>
</evidence>
<accession>A0A0H5C6G0</accession>
<dbReference type="RefSeq" id="XP_020070547.1">
    <property type="nucleotide sequence ID" value="XM_020214958.1"/>
</dbReference>
<sequence>MAKAHKSKNQLRRERLKQKKLEEQSASTDEKKDHDELNQGQKQSQRSSTRAHLEVIVDAPELSQFTDVFNKFHSVETSDGDESDTPRATNERGEILENSDDDDDDAGGAGGALTVTQDEEPQMSKRKLRKANKIPLSRLKATSKYPELVEWYDADATDPLLVVQLKCLKNSVPVPVNWQFKRDYLSGKRGFEKSAFKLPKFISDTGITDMRDTTKEDESSLKQRQRERVQPKMNRLDMDYQKLHDAFFKFQTKPRLYAFGDVFYEGKDMEESSHLDFRPGVISDELRSALGISKDGILPWVAKMSMYGPPPSYPYMKIPGYNVPLGDEGVVDNPLSACGDVELEPFGKVISYEEDEEEDEDDEDEEVEDESDNDVPGYVNDEGAVVVDQNDLAPSMDTLNDAEDEENDEDEDIPLSTLETRTTEKESIEPKNLYHILKEKMVSNNGVLSTKRAYDLGNENNDKTVKKPRSEAKHDTNEDGDEEDDNGKFKF</sequence>
<evidence type="ECO:0000313" key="4">
    <source>
        <dbReference type="EMBL" id="ODV73508.1"/>
    </source>
</evidence>
<proteinExistence type="predicted"/>
<feature type="compositionally biased region" description="Acidic residues" evidence="1">
    <location>
        <begin position="97"/>
        <end position="106"/>
    </location>
</feature>
<dbReference type="PANTHER" id="PTHR12785:SF6">
    <property type="entry name" value="SPLICING FACTOR 3B SUBUNIT 2"/>
    <property type="match status" value="1"/>
</dbReference>
<dbReference type="OrthoDB" id="10260794at2759"/>
<feature type="region of interest" description="Disordered" evidence="1">
    <location>
        <begin position="444"/>
        <end position="491"/>
    </location>
</feature>
<reference evidence="5" key="2">
    <citation type="journal article" date="2015" name="J. Biotechnol.">
        <title>The structure of the Cyberlindnera jadinii genome and its relation to Candida utilis analyzed by the occurrence of single nucleotide polymorphisms.</title>
        <authorList>
            <person name="Rupp O."/>
            <person name="Brinkrolf K."/>
            <person name="Buerth C."/>
            <person name="Kunigo M."/>
            <person name="Schneider J."/>
            <person name="Jaenicke S."/>
            <person name="Goesmann A."/>
            <person name="Puehler A."/>
            <person name="Jaeger K.-E."/>
            <person name="Ernst J.F."/>
        </authorList>
    </citation>
    <scope>NUCLEOTIDE SEQUENCE [LARGE SCALE GENOMIC DNA]</scope>
    <source>
        <strain evidence="5">ATCC 18201 / CBS 1600 / BCRC 20928 / JCM 3617 / NBRC 0987 / NRRL Y-1542</strain>
    </source>
</reference>
<dbReference type="AlphaFoldDB" id="A0A0H5C6G0"/>
<feature type="compositionally biased region" description="Acidic residues" evidence="1">
    <location>
        <begin position="352"/>
        <end position="373"/>
    </location>
</feature>
<evidence type="ECO:0000313" key="3">
    <source>
        <dbReference type="EMBL" id="CEP23608.1"/>
    </source>
</evidence>
<dbReference type="Proteomes" id="UP000038830">
    <property type="component" value="Unassembled WGS sequence"/>
</dbReference>
<keyword evidence="6" id="KW-1185">Reference proteome</keyword>
<dbReference type="OMA" id="IEWFDCD"/>
<evidence type="ECO:0000313" key="6">
    <source>
        <dbReference type="Proteomes" id="UP000094389"/>
    </source>
</evidence>
<dbReference type="InterPro" id="IPR006568">
    <property type="entry name" value="PSP_pro-rich"/>
</dbReference>
<reference evidence="3" key="1">
    <citation type="submission" date="2014-12" db="EMBL/GenBank/DDBJ databases">
        <authorList>
            <person name="Jaenicke S."/>
        </authorList>
    </citation>
    <scope>NUCLEOTIDE SEQUENCE [LARGE SCALE GENOMIC DNA]</scope>
    <source>
        <strain evidence="3">CBS1600</strain>
    </source>
</reference>
<name>A0A0H5C6G0_CYBJN</name>
<dbReference type="GeneID" id="30989354"/>
<feature type="compositionally biased region" description="Basic and acidic residues" evidence="1">
    <location>
        <begin position="460"/>
        <end position="477"/>
    </location>
</feature>
<feature type="compositionally biased region" description="Basic residues" evidence="1">
    <location>
        <begin position="1"/>
        <end position="18"/>
    </location>
</feature>
<accession>A0A1E4S1Z2</accession>
<dbReference type="Proteomes" id="UP000094389">
    <property type="component" value="Unassembled WGS sequence"/>
</dbReference>
<protein>
    <submittedName>
        <fullName evidence="3">CUS1 protein</fullName>
    </submittedName>
    <submittedName>
        <fullName evidence="4">DUF382-domain-containing protein</fullName>
    </submittedName>
</protein>
<dbReference type="EMBL" id="CDQK01000004">
    <property type="protein sequence ID" value="CEP23608.1"/>
    <property type="molecule type" value="Genomic_DNA"/>
</dbReference>
<dbReference type="InterPro" id="IPR052584">
    <property type="entry name" value="U2_snRNP_Complex_Component"/>
</dbReference>